<organism evidence="1">
    <name type="scientific">uncultured marine virus</name>
    <dbReference type="NCBI Taxonomy" id="186617"/>
    <lineage>
        <taxon>Viruses</taxon>
        <taxon>environmental samples</taxon>
    </lineage>
</organism>
<proteinExistence type="predicted"/>
<name>A0A0F7L306_9VIRU</name>
<dbReference type="EMBL" id="KR029577">
    <property type="protein sequence ID" value="AKH45837.1"/>
    <property type="molecule type" value="Genomic_DNA"/>
</dbReference>
<sequence>MDTRILPGIERLAYQRRADCRDTVLHTSPTRFCTWSRRPRRRSASPLRSGPQRFVLDLAQRGASPIESASASLKSFGATWTCRKRSCQSWRCGRLPAERGSSTTRSRLIRGRGSAFTLIPSRRKPSRLQCSARACVDSWTRLDPMWITWPPAQTFRWSAPSAS</sequence>
<accession>A0A0F7L306</accession>
<reference evidence="1" key="2">
    <citation type="submission" date="2015-03" db="EMBL/GenBank/DDBJ databases">
        <authorList>
            <person name="Chow C.-E.T."/>
            <person name="Winget D.M."/>
            <person name="White R.A.III."/>
            <person name="Hallam S.J."/>
            <person name="Suttle C.A."/>
        </authorList>
    </citation>
    <scope>NUCLEOTIDE SEQUENCE</scope>
    <source>
        <strain evidence="1">Anoxic3_1</strain>
    </source>
</reference>
<protein>
    <submittedName>
        <fullName evidence="1">Uncharacterized protein</fullName>
    </submittedName>
</protein>
<reference evidence="1" key="1">
    <citation type="journal article" date="2015" name="Front. Microbiol.">
        <title>Combining genomic sequencing methods to explore viral diversity and reveal potential virus-host interactions.</title>
        <authorList>
            <person name="Chow C.E."/>
            <person name="Winget D.M."/>
            <person name="White R.A.III."/>
            <person name="Hallam S.J."/>
            <person name="Suttle C.A."/>
        </authorList>
    </citation>
    <scope>NUCLEOTIDE SEQUENCE</scope>
    <source>
        <strain evidence="1">Anoxic3_1</strain>
    </source>
</reference>
<evidence type="ECO:0000313" key="1">
    <source>
        <dbReference type="EMBL" id="AKH45837.1"/>
    </source>
</evidence>